<dbReference type="PANTHER" id="PTHR14360:SF1">
    <property type="entry name" value="PROTEIN FMP32, MITOCHONDRIAL"/>
    <property type="match status" value="1"/>
</dbReference>
<feature type="transmembrane region" description="Helical" evidence="10">
    <location>
        <begin position="244"/>
        <end position="265"/>
    </location>
</feature>
<dbReference type="GO" id="GO:0033617">
    <property type="term" value="P:mitochondrial respiratory chain complex IV assembly"/>
    <property type="evidence" value="ECO:0007669"/>
    <property type="project" value="TreeGrafter"/>
</dbReference>
<protein>
    <recommendedName>
        <fullName evidence="13">Protein FMP32, mitochondrial</fullName>
    </recommendedName>
</protein>
<keyword evidence="8" id="KW-0496">Mitochondrion</keyword>
<evidence type="ECO:0000256" key="5">
    <source>
        <dbReference type="ARBA" id="ARBA00022946"/>
    </source>
</evidence>
<dbReference type="Gene3D" id="1.20.5.340">
    <property type="match status" value="1"/>
</dbReference>
<dbReference type="InterPro" id="IPR024461">
    <property type="entry name" value="CCDC90-like"/>
</dbReference>
<keyword evidence="7" id="KW-0175">Coiled coil</keyword>
<comment type="similarity">
    <text evidence="3">Belongs to the CCDC90 family.</text>
</comment>
<proteinExistence type="inferred from homology"/>
<dbReference type="AlphaFoldDB" id="A0AA39GFP9"/>
<gene>
    <name evidence="11" type="ORF">NLU13_6008</name>
</gene>
<dbReference type="EMBL" id="JAPDFR010000005">
    <property type="protein sequence ID" value="KAK0386171.1"/>
    <property type="molecule type" value="Genomic_DNA"/>
</dbReference>
<evidence type="ECO:0000256" key="2">
    <source>
        <dbReference type="ARBA" id="ARBA00004173"/>
    </source>
</evidence>
<comment type="subcellular location">
    <subcellularLocation>
        <location evidence="1">Membrane</location>
        <topology evidence="1">Single-pass membrane protein</topology>
    </subcellularLocation>
    <subcellularLocation>
        <location evidence="2">Mitochondrion</location>
    </subcellularLocation>
</comment>
<evidence type="ECO:0000313" key="11">
    <source>
        <dbReference type="EMBL" id="KAK0386171.1"/>
    </source>
</evidence>
<dbReference type="Proteomes" id="UP001175261">
    <property type="component" value="Unassembled WGS sequence"/>
</dbReference>
<evidence type="ECO:0000256" key="9">
    <source>
        <dbReference type="ARBA" id="ARBA00023136"/>
    </source>
</evidence>
<evidence type="ECO:0000256" key="6">
    <source>
        <dbReference type="ARBA" id="ARBA00022989"/>
    </source>
</evidence>
<dbReference type="GO" id="GO:0016020">
    <property type="term" value="C:membrane"/>
    <property type="evidence" value="ECO:0007669"/>
    <property type="project" value="UniProtKB-SubCell"/>
</dbReference>
<evidence type="ECO:0000256" key="10">
    <source>
        <dbReference type="SAM" id="Phobius"/>
    </source>
</evidence>
<dbReference type="PANTHER" id="PTHR14360">
    <property type="entry name" value="PROTEIN FMP32, MITOCHONDRIAL"/>
    <property type="match status" value="1"/>
</dbReference>
<evidence type="ECO:0000256" key="1">
    <source>
        <dbReference type="ARBA" id="ARBA00004167"/>
    </source>
</evidence>
<evidence type="ECO:0000256" key="8">
    <source>
        <dbReference type="ARBA" id="ARBA00023128"/>
    </source>
</evidence>
<keyword evidence="5" id="KW-0809">Transit peptide</keyword>
<comment type="caution">
    <text evidence="11">The sequence shown here is derived from an EMBL/GenBank/DDBJ whole genome shotgun (WGS) entry which is preliminary data.</text>
</comment>
<evidence type="ECO:0008006" key="13">
    <source>
        <dbReference type="Google" id="ProtNLM"/>
    </source>
</evidence>
<keyword evidence="6 10" id="KW-1133">Transmembrane helix</keyword>
<keyword evidence="9 10" id="KW-0472">Membrane</keyword>
<dbReference type="Pfam" id="PF07798">
    <property type="entry name" value="CCDC90-like"/>
    <property type="match status" value="1"/>
</dbReference>
<name>A0AA39GFP9_SARSR</name>
<reference evidence="11" key="1">
    <citation type="submission" date="2022-10" db="EMBL/GenBank/DDBJ databases">
        <title>Determination and structural analysis of whole genome sequence of Sarocladium strictum F4-1.</title>
        <authorList>
            <person name="Hu L."/>
            <person name="Jiang Y."/>
        </authorList>
    </citation>
    <scope>NUCLEOTIDE SEQUENCE</scope>
    <source>
        <strain evidence="11">F4-1</strain>
    </source>
</reference>
<accession>A0AA39GFP9</accession>
<evidence type="ECO:0000256" key="4">
    <source>
        <dbReference type="ARBA" id="ARBA00022692"/>
    </source>
</evidence>
<organism evidence="11 12">
    <name type="scientific">Sarocladium strictum</name>
    <name type="common">Black bundle disease fungus</name>
    <name type="synonym">Acremonium strictum</name>
    <dbReference type="NCBI Taxonomy" id="5046"/>
    <lineage>
        <taxon>Eukaryota</taxon>
        <taxon>Fungi</taxon>
        <taxon>Dikarya</taxon>
        <taxon>Ascomycota</taxon>
        <taxon>Pezizomycotina</taxon>
        <taxon>Sordariomycetes</taxon>
        <taxon>Hypocreomycetidae</taxon>
        <taxon>Hypocreales</taxon>
        <taxon>Sarocladiaceae</taxon>
        <taxon>Sarocladium</taxon>
    </lineage>
</organism>
<keyword evidence="12" id="KW-1185">Reference proteome</keyword>
<evidence type="ECO:0000313" key="12">
    <source>
        <dbReference type="Proteomes" id="UP001175261"/>
    </source>
</evidence>
<keyword evidence="4 10" id="KW-0812">Transmembrane</keyword>
<sequence length="266" mass="30219">MAAPAIVAAEALPRFLLPRLSWSASPGIASRTARPLLIRQQWAPITTTVSGHPSKRPSRRAAYQSYQYGNNSTILRRAFHATVRRQRDHHFDTLKFVQRLQSEGFTEEQSVAMMKVLNDVIEESIQNLTRTMVLREDAAKATYTQKVDFAKLRSELLSADSTESNTTRNTHERLTNDIAKLSSRLRDEIGRTQASVRLDLNLEKGRIREEAVGQELKVKETETKIEQEVAALREKLEQVKFQTLQWLMGVCTGFAALLLGAWRLLM</sequence>
<dbReference type="FunFam" id="1.20.5.340:FF:000018">
    <property type="entry name" value="Mitochondrial protein FMP32"/>
    <property type="match status" value="1"/>
</dbReference>
<evidence type="ECO:0000256" key="7">
    <source>
        <dbReference type="ARBA" id="ARBA00023054"/>
    </source>
</evidence>
<dbReference type="GO" id="GO:0005739">
    <property type="term" value="C:mitochondrion"/>
    <property type="evidence" value="ECO:0007669"/>
    <property type="project" value="UniProtKB-SubCell"/>
</dbReference>
<evidence type="ECO:0000256" key="3">
    <source>
        <dbReference type="ARBA" id="ARBA00007224"/>
    </source>
</evidence>